<dbReference type="GO" id="GO:0043130">
    <property type="term" value="F:ubiquitin binding"/>
    <property type="evidence" value="ECO:0007669"/>
    <property type="project" value="InterPro"/>
</dbReference>
<protein>
    <recommendedName>
        <fullName evidence="11">VHS domain-containing protein</fullName>
    </recommendedName>
</protein>
<evidence type="ECO:0000256" key="5">
    <source>
        <dbReference type="ARBA" id="ARBA00023136"/>
    </source>
</evidence>
<dbReference type="PANTHER" id="PTHR45898">
    <property type="entry name" value="TOM1-LIKE PROTEIN"/>
    <property type="match status" value="1"/>
</dbReference>
<dbReference type="InterPro" id="IPR002014">
    <property type="entry name" value="VHS_dom"/>
</dbReference>
<dbReference type="OrthoDB" id="2018246at2759"/>
<evidence type="ECO:0000256" key="4">
    <source>
        <dbReference type="ARBA" id="ARBA00022927"/>
    </source>
</evidence>
<dbReference type="Proteomes" id="UP000017836">
    <property type="component" value="Unassembled WGS sequence"/>
</dbReference>
<evidence type="ECO:0000313" key="9">
    <source>
        <dbReference type="EMBL" id="ERN05370.1"/>
    </source>
</evidence>
<accession>W1PE90</accession>
<dbReference type="Pfam" id="PF03127">
    <property type="entry name" value="GAT"/>
    <property type="match status" value="1"/>
</dbReference>
<dbReference type="PROSITE" id="PS50179">
    <property type="entry name" value="VHS"/>
    <property type="match status" value="1"/>
</dbReference>
<feature type="compositionally biased region" description="Low complexity" evidence="6">
    <location>
        <begin position="463"/>
        <end position="483"/>
    </location>
</feature>
<dbReference type="CDD" id="cd03561">
    <property type="entry name" value="VHS"/>
    <property type="match status" value="1"/>
</dbReference>
<dbReference type="Pfam" id="PF00790">
    <property type="entry name" value="VHS"/>
    <property type="match status" value="1"/>
</dbReference>
<feature type="region of interest" description="Disordered" evidence="6">
    <location>
        <begin position="144"/>
        <end position="168"/>
    </location>
</feature>
<dbReference type="CDD" id="cd14231">
    <property type="entry name" value="GAT_GGA-like_plant"/>
    <property type="match status" value="1"/>
</dbReference>
<gene>
    <name evidence="9" type="ORF">AMTR_s00007p00204170</name>
</gene>
<dbReference type="PROSITE" id="PS50909">
    <property type="entry name" value="GAT"/>
    <property type="match status" value="1"/>
</dbReference>
<keyword evidence="5" id="KW-0472">Membrane</keyword>
<evidence type="ECO:0000313" key="10">
    <source>
        <dbReference type="Proteomes" id="UP000017836"/>
    </source>
</evidence>
<evidence type="ECO:0000259" key="8">
    <source>
        <dbReference type="PROSITE" id="PS50909"/>
    </source>
</evidence>
<dbReference type="InterPro" id="IPR038425">
    <property type="entry name" value="GAT_sf"/>
</dbReference>
<keyword evidence="3" id="KW-0813">Transport</keyword>
<feature type="compositionally biased region" description="Low complexity" evidence="6">
    <location>
        <begin position="402"/>
        <end position="416"/>
    </location>
</feature>
<feature type="compositionally biased region" description="Polar residues" evidence="6">
    <location>
        <begin position="514"/>
        <end position="527"/>
    </location>
</feature>
<dbReference type="SUPFAM" id="SSF89009">
    <property type="entry name" value="GAT-like domain"/>
    <property type="match status" value="1"/>
</dbReference>
<sequence>MSSSVSVRVEKATSDLLIGPDWTMNLEICDSINSDQWHAKDVVKAVKKRLQNKNPKVQLLALTLLETLIKNCGQFVHLQVVERNILQEMVKIVKKKTDMEVRDKILVLLDSWQEAFGGPGGKYPQYFLAYDELRRSGVEFPQRSGNTVPVFTPPVTHPIARHPQTGYGMPPDASRRLDEAMASEMQGLSLSNMDAIRSVMELLADMLQAVNPNDRNAVKDEVIVDLVSQCRSNKGRLMQLLNSTLDEELLGRGLALNDNLQSLLAKHDAIASGSPLPSEPVASSSTRISTPAPLATARGEKDDEDEDDEDDDFAQLARRPSKAWPVPSHGLSGETSNKFDSAQLNDPSVTTSNTTNAAATSTSTTTNTNSIFSGPLALPEPPQPVRTTTKALDMIDLLSNTLATSSSPHTPLTPHIPLTPPHVGPTSPSFTTNQPHTPMGPMSPSLTTKQRHTHAGPMSRSLSTNQPQTPRTPTGPTSPSLTTNQPHTPFSPPTPSGPASSSSTSHRPPYTNHADPSSHQSSITPNAQGYPYNPTPYLNHQGQVQVPYNTYVAPWAQQPRFTQSPIQNPSSVYPPPPWATANLGSGAPIQQNPYQFPVSQSNPTTTYSPQKASPTSLQQNYSFGSRVNNATPSLGGEASNVQRQAPQRSFISADHYFEGLIDLKGAKGSSTSPKMNREGTLGGRK</sequence>
<dbReference type="Gene3D" id="1.20.58.160">
    <property type="match status" value="1"/>
</dbReference>
<evidence type="ECO:0000256" key="6">
    <source>
        <dbReference type="SAM" id="MobiDB-lite"/>
    </source>
</evidence>
<dbReference type="GO" id="GO:0016020">
    <property type="term" value="C:membrane"/>
    <property type="evidence" value="ECO:0007669"/>
    <property type="project" value="UniProtKB-SubCell"/>
</dbReference>
<name>W1PE90_AMBTC</name>
<feature type="region of interest" description="Disordered" evidence="6">
    <location>
        <begin position="628"/>
        <end position="647"/>
    </location>
</feature>
<feature type="compositionally biased region" description="Polar residues" evidence="6">
    <location>
        <begin position="333"/>
        <end position="349"/>
    </location>
</feature>
<dbReference type="SUPFAM" id="SSF48464">
    <property type="entry name" value="ENTH/VHS domain"/>
    <property type="match status" value="1"/>
</dbReference>
<feature type="domain" description="GAT" evidence="8">
    <location>
        <begin position="184"/>
        <end position="272"/>
    </location>
</feature>
<feature type="region of interest" description="Disordered" evidence="6">
    <location>
        <begin position="663"/>
        <end position="685"/>
    </location>
</feature>
<feature type="region of interest" description="Disordered" evidence="6">
    <location>
        <begin position="273"/>
        <end position="383"/>
    </location>
</feature>
<dbReference type="OMA" id="VHYQIAE"/>
<evidence type="ECO:0008006" key="11">
    <source>
        <dbReference type="Google" id="ProtNLM"/>
    </source>
</evidence>
<dbReference type="InterPro" id="IPR004152">
    <property type="entry name" value="GAT_dom"/>
</dbReference>
<dbReference type="SMART" id="SM00288">
    <property type="entry name" value="VHS"/>
    <property type="match status" value="1"/>
</dbReference>
<organism evidence="9 10">
    <name type="scientific">Amborella trichopoda</name>
    <dbReference type="NCBI Taxonomy" id="13333"/>
    <lineage>
        <taxon>Eukaryota</taxon>
        <taxon>Viridiplantae</taxon>
        <taxon>Streptophyta</taxon>
        <taxon>Embryophyta</taxon>
        <taxon>Tracheophyta</taxon>
        <taxon>Spermatophyta</taxon>
        <taxon>Magnoliopsida</taxon>
        <taxon>Amborellales</taxon>
        <taxon>Amborellaceae</taxon>
        <taxon>Amborella</taxon>
    </lineage>
</organism>
<dbReference type="InterPro" id="IPR008942">
    <property type="entry name" value="ENTH_VHS"/>
</dbReference>
<feature type="domain" description="VHS" evidence="7">
    <location>
        <begin position="12"/>
        <end position="141"/>
    </location>
</feature>
<keyword evidence="4" id="KW-0653">Protein transport</keyword>
<evidence type="ECO:0000259" key="7">
    <source>
        <dbReference type="PROSITE" id="PS50179"/>
    </source>
</evidence>
<dbReference type="GO" id="GO:0043328">
    <property type="term" value="P:protein transport to vacuole involved in ubiquitin-dependent protein catabolic process via the multivesicular body sorting pathway"/>
    <property type="evidence" value="ECO:0007669"/>
    <property type="project" value="InterPro"/>
</dbReference>
<keyword evidence="10" id="KW-1185">Reference proteome</keyword>
<dbReference type="Gramene" id="ERN05370">
    <property type="protein sequence ID" value="ERN05370"/>
    <property type="gene ID" value="AMTR_s00007p00204170"/>
</dbReference>
<evidence type="ECO:0000256" key="2">
    <source>
        <dbReference type="ARBA" id="ARBA00007708"/>
    </source>
</evidence>
<feature type="compositionally biased region" description="Acidic residues" evidence="6">
    <location>
        <begin position="302"/>
        <end position="313"/>
    </location>
</feature>
<dbReference type="GO" id="GO:0035091">
    <property type="term" value="F:phosphatidylinositol binding"/>
    <property type="evidence" value="ECO:0007669"/>
    <property type="project" value="InterPro"/>
</dbReference>
<dbReference type="HOGENOM" id="CLU_026748_2_1_1"/>
<reference evidence="10" key="1">
    <citation type="journal article" date="2013" name="Science">
        <title>The Amborella genome and the evolution of flowering plants.</title>
        <authorList>
            <consortium name="Amborella Genome Project"/>
        </authorList>
    </citation>
    <scope>NUCLEOTIDE SEQUENCE [LARGE SCALE GENOMIC DNA]</scope>
</reference>
<dbReference type="eggNOG" id="KOG1087">
    <property type="taxonomic scope" value="Eukaryota"/>
</dbReference>
<comment type="similarity">
    <text evidence="2">Belongs to the TOM1 family.</text>
</comment>
<evidence type="ECO:0000256" key="3">
    <source>
        <dbReference type="ARBA" id="ARBA00022448"/>
    </source>
</evidence>
<dbReference type="EMBL" id="KI394011">
    <property type="protein sequence ID" value="ERN05370.1"/>
    <property type="molecule type" value="Genomic_DNA"/>
</dbReference>
<dbReference type="AlphaFoldDB" id="W1PE90"/>
<feature type="compositionally biased region" description="Low complexity" evidence="6">
    <location>
        <begin position="350"/>
        <end position="370"/>
    </location>
</feature>
<evidence type="ECO:0000256" key="1">
    <source>
        <dbReference type="ARBA" id="ARBA00004170"/>
    </source>
</evidence>
<feature type="region of interest" description="Disordered" evidence="6">
    <location>
        <begin position="402"/>
        <end position="538"/>
    </location>
</feature>
<dbReference type="InterPro" id="IPR044836">
    <property type="entry name" value="TOL_plant"/>
</dbReference>
<feature type="compositionally biased region" description="Low complexity" evidence="6">
    <location>
        <begin position="497"/>
        <end position="511"/>
    </location>
</feature>
<dbReference type="Gene3D" id="1.25.40.90">
    <property type="match status" value="1"/>
</dbReference>
<comment type="subcellular location">
    <subcellularLocation>
        <location evidence="1">Membrane</location>
        <topology evidence="1">Peripheral membrane protein</topology>
    </subcellularLocation>
</comment>
<dbReference type="GO" id="GO:0005737">
    <property type="term" value="C:cytoplasm"/>
    <property type="evidence" value="ECO:0007669"/>
    <property type="project" value="UniProtKB-ARBA"/>
</dbReference>
<dbReference type="FunFam" id="1.25.40.90:FF:000028">
    <property type="entry name" value="TOM1-like protein 2"/>
    <property type="match status" value="1"/>
</dbReference>
<feature type="compositionally biased region" description="Polar residues" evidence="6">
    <location>
        <begin position="426"/>
        <end position="436"/>
    </location>
</feature>
<dbReference type="KEGG" id="atr:18433547"/>
<proteinExistence type="inferred from homology"/>
<dbReference type="PANTHER" id="PTHR45898:SF2">
    <property type="entry name" value="TOM1-LIKE PROTEIN 6"/>
    <property type="match status" value="1"/>
</dbReference>